<dbReference type="PROSITE" id="PS50292">
    <property type="entry name" value="PEROXIDASE_3"/>
    <property type="match status" value="1"/>
</dbReference>
<dbReference type="PANTHER" id="PTHR11475">
    <property type="entry name" value="OXIDASE/PEROXIDASE"/>
    <property type="match status" value="1"/>
</dbReference>
<dbReference type="PANTHER" id="PTHR11475:SF4">
    <property type="entry name" value="CHORION PEROXIDASE"/>
    <property type="match status" value="1"/>
</dbReference>
<dbReference type="Pfam" id="PF03098">
    <property type="entry name" value="An_peroxidase"/>
    <property type="match status" value="1"/>
</dbReference>
<dbReference type="GO" id="GO:0006979">
    <property type="term" value="P:response to oxidative stress"/>
    <property type="evidence" value="ECO:0007669"/>
    <property type="project" value="InterPro"/>
</dbReference>
<reference evidence="4" key="1">
    <citation type="submission" date="2016-10" db="EMBL/GenBank/DDBJ databases">
        <title>CRISPR-Cas defence system in Roseofilum reptotaenium: evidence of a bacteriophage-cyanobacterium arms race in the coral black band disease.</title>
        <authorList>
            <person name="Buerger P."/>
            <person name="Wood-Charlson E.M."/>
            <person name="Weynberg K.D."/>
            <person name="Willis B."/>
            <person name="Van Oppen M.J."/>
        </authorList>
    </citation>
    <scope>NUCLEOTIDE SEQUENCE [LARGE SCALE GENOMIC DNA]</scope>
    <source>
        <strain evidence="4">AO1-A</strain>
    </source>
</reference>
<protein>
    <recommendedName>
        <fullName evidence="6">Peroxidase</fullName>
    </recommendedName>
</protein>
<name>A0A1L9QJA6_9CYAN</name>
<dbReference type="InterPro" id="IPR010255">
    <property type="entry name" value="Haem_peroxidase_sf"/>
</dbReference>
<dbReference type="STRING" id="1925591.BI308_25520"/>
<evidence type="ECO:0000313" key="4">
    <source>
        <dbReference type="EMBL" id="OJJ13852.1"/>
    </source>
</evidence>
<keyword evidence="3" id="KW-0325">Glycoprotein</keyword>
<dbReference type="AlphaFoldDB" id="A0A1L9QJA6"/>
<dbReference type="GO" id="GO:0020037">
    <property type="term" value="F:heme binding"/>
    <property type="evidence" value="ECO:0007669"/>
    <property type="project" value="InterPro"/>
</dbReference>
<evidence type="ECO:0000313" key="5">
    <source>
        <dbReference type="Proteomes" id="UP000183940"/>
    </source>
</evidence>
<comment type="caution">
    <text evidence="4">The sequence shown here is derived from an EMBL/GenBank/DDBJ whole genome shotgun (WGS) entry which is preliminary data.</text>
</comment>
<accession>A0A1L9QJA6</accession>
<organism evidence="4 5">
    <name type="scientific">Roseofilum reptotaenium AO1-A</name>
    <dbReference type="NCBI Taxonomy" id="1925591"/>
    <lineage>
        <taxon>Bacteria</taxon>
        <taxon>Bacillati</taxon>
        <taxon>Cyanobacteriota</taxon>
        <taxon>Cyanophyceae</taxon>
        <taxon>Desertifilales</taxon>
        <taxon>Desertifilaceae</taxon>
        <taxon>Roseofilum</taxon>
    </lineage>
</organism>
<gene>
    <name evidence="4" type="ORF">BI308_25520</name>
</gene>
<dbReference type="GO" id="GO:0005576">
    <property type="term" value="C:extracellular region"/>
    <property type="evidence" value="ECO:0007669"/>
    <property type="project" value="UniProtKB-SubCell"/>
</dbReference>
<sequence>MILLADDLCNFLFGPPGAGGFDLASLNIQRGRDHGLPSYNATRIGLGLNPAASFADITSNLQFQTALAEVYETVDQVDLWIGGLAEDTVSGSMVGEVFQAILADQFLRLRDGDRFFYLNDADLDPWMAELESITLAEVIRDNSTVTSIQDQAFLVSQDIPESSNVLGLLGILGLMIFWKHSRVN</sequence>
<dbReference type="InterPro" id="IPR019791">
    <property type="entry name" value="Haem_peroxidase_animal"/>
</dbReference>
<dbReference type="Gene3D" id="1.10.640.10">
    <property type="entry name" value="Haem peroxidase domain superfamily, animal type"/>
    <property type="match status" value="1"/>
</dbReference>
<evidence type="ECO:0008006" key="6">
    <source>
        <dbReference type="Google" id="ProtNLM"/>
    </source>
</evidence>
<keyword evidence="2" id="KW-0964">Secreted</keyword>
<dbReference type="Proteomes" id="UP000183940">
    <property type="component" value="Unassembled WGS sequence"/>
</dbReference>
<evidence type="ECO:0000256" key="1">
    <source>
        <dbReference type="ARBA" id="ARBA00004613"/>
    </source>
</evidence>
<evidence type="ECO:0000256" key="2">
    <source>
        <dbReference type="ARBA" id="ARBA00022525"/>
    </source>
</evidence>
<dbReference type="EMBL" id="MLAW01000091">
    <property type="protein sequence ID" value="OJJ13852.1"/>
    <property type="molecule type" value="Genomic_DNA"/>
</dbReference>
<proteinExistence type="predicted"/>
<keyword evidence="5" id="KW-1185">Reference proteome</keyword>
<dbReference type="GO" id="GO:0004601">
    <property type="term" value="F:peroxidase activity"/>
    <property type="evidence" value="ECO:0007669"/>
    <property type="project" value="InterPro"/>
</dbReference>
<dbReference type="InterPro" id="IPR037120">
    <property type="entry name" value="Haem_peroxidase_sf_animal"/>
</dbReference>
<dbReference type="SUPFAM" id="SSF48113">
    <property type="entry name" value="Heme-dependent peroxidases"/>
    <property type="match status" value="1"/>
</dbReference>
<comment type="subcellular location">
    <subcellularLocation>
        <location evidence="1">Secreted</location>
    </subcellularLocation>
</comment>
<evidence type="ECO:0000256" key="3">
    <source>
        <dbReference type="ARBA" id="ARBA00023180"/>
    </source>
</evidence>